<proteinExistence type="predicted"/>
<dbReference type="Gene3D" id="2.60.40.1730">
    <property type="entry name" value="tricorn interacting facor f3 domain"/>
    <property type="match status" value="1"/>
</dbReference>
<keyword evidence="2" id="KW-0732">Signal</keyword>
<dbReference type="Gene3D" id="1.10.390.10">
    <property type="entry name" value="Neutral Protease Domain 2"/>
    <property type="match status" value="1"/>
</dbReference>
<name>A0A4Q1S8Y3_9BACT</name>
<evidence type="ECO:0000256" key="2">
    <source>
        <dbReference type="SAM" id="SignalP"/>
    </source>
</evidence>
<dbReference type="SUPFAM" id="SSF55486">
    <property type="entry name" value="Metalloproteases ('zincins'), catalytic domain"/>
    <property type="match status" value="1"/>
</dbReference>
<feature type="chain" id="PRO_5020846312" description="Peptidase M1 membrane alanine aminopeptidase domain-containing protein" evidence="2">
    <location>
        <begin position="22"/>
        <end position="632"/>
    </location>
</feature>
<feature type="region of interest" description="Disordered" evidence="1">
    <location>
        <begin position="26"/>
        <end position="73"/>
    </location>
</feature>
<keyword evidence="4" id="KW-1185">Reference proteome</keyword>
<dbReference type="InterPro" id="IPR042097">
    <property type="entry name" value="Aminopeptidase_N-like_N_sf"/>
</dbReference>
<organism evidence="3 4">
    <name type="scientific">Silvibacterium dinghuense</name>
    <dbReference type="NCBI Taxonomy" id="1560006"/>
    <lineage>
        <taxon>Bacteria</taxon>
        <taxon>Pseudomonadati</taxon>
        <taxon>Acidobacteriota</taxon>
        <taxon>Terriglobia</taxon>
        <taxon>Terriglobales</taxon>
        <taxon>Acidobacteriaceae</taxon>
        <taxon>Silvibacterium</taxon>
    </lineage>
</organism>
<gene>
    <name evidence="3" type="ORF">ESZ00_19065</name>
</gene>
<dbReference type="RefSeq" id="WP_129209985.1">
    <property type="nucleotide sequence ID" value="NZ_BMGU01000002.1"/>
</dbReference>
<feature type="signal peptide" evidence="2">
    <location>
        <begin position="1"/>
        <end position="21"/>
    </location>
</feature>
<dbReference type="InterPro" id="IPR027268">
    <property type="entry name" value="Peptidase_M4/M1_CTD_sf"/>
</dbReference>
<dbReference type="EMBL" id="SDMK01000005">
    <property type="protein sequence ID" value="RXS93442.1"/>
    <property type="molecule type" value="Genomic_DNA"/>
</dbReference>
<sequence>MTHWKLAAAAVLGAACCTAAAQQSNTQQNPATQESPAQPAPHGQVLFHRSTSDPSQSDQPAEAAHPAAKVTDEERGAVTYTRYDLDVHLLPQQQTLSAQARITIRNDGPAPLRVVPVQLSSDLKFDGISSAGKRITYGVATLNSDADHTGQLNEAVLELPEPLAPKATLDLEIAYDGTIQASAKRLEQMGTPADAAAHSDWDEISADFVGLRGFGNVVWYPVTAPPALLGDGAKLFQEIARQKQRQSEATIRIRVSAEFYDIAPTLAVLNGHPVAIDKPEAAPSETAPGVVTASYGPVPMGFAVPSLFLTTDKARTEDGLHIYTRTEDQPNAQNYVNAAAAVRPLVEQWLGQKQREPLTILDLPEAGDAAFEQGSLLATSVDNTPFEKLEPQVAHGLAHTYFTSPREWLNEGVPNFVESLWIEHTQSRDLALASLEQQRGALSFAEPASPGAGGGESLLDATDPVYFRTKATYVLWMLRDNTTDKQLSNALTDYRPSEDTSPEYFEKLTERSDGFDPAQDLQWLFANWVNADRGLPDLSIAAVHPSPVAQAGGQYLVGIDIQNDGYTEAEVPVTVISAKGTLTERVRLPGKTLTTHRMLVQGTPQKIVVNDGAVPELQSTVHTQDLTGAPQQ</sequence>
<dbReference type="Proteomes" id="UP000290253">
    <property type="component" value="Unassembled WGS sequence"/>
</dbReference>
<dbReference type="OrthoDB" id="106682at2"/>
<evidence type="ECO:0000256" key="1">
    <source>
        <dbReference type="SAM" id="MobiDB-lite"/>
    </source>
</evidence>
<evidence type="ECO:0008006" key="5">
    <source>
        <dbReference type="Google" id="ProtNLM"/>
    </source>
</evidence>
<evidence type="ECO:0000313" key="3">
    <source>
        <dbReference type="EMBL" id="RXS93442.1"/>
    </source>
</evidence>
<accession>A0A4Q1S8Y3</accession>
<protein>
    <recommendedName>
        <fullName evidence="5">Peptidase M1 membrane alanine aminopeptidase domain-containing protein</fullName>
    </recommendedName>
</protein>
<dbReference type="AlphaFoldDB" id="A0A4Q1S8Y3"/>
<comment type="caution">
    <text evidence="3">The sequence shown here is derived from an EMBL/GenBank/DDBJ whole genome shotgun (WGS) entry which is preliminary data.</text>
</comment>
<evidence type="ECO:0000313" key="4">
    <source>
        <dbReference type="Proteomes" id="UP000290253"/>
    </source>
</evidence>
<reference evidence="3 4" key="1">
    <citation type="journal article" date="2016" name="Int. J. Syst. Evol. Microbiol.">
        <title>Acidipila dinghuensis sp. nov., an acidobacterium isolated from forest soil.</title>
        <authorList>
            <person name="Jiang Y.W."/>
            <person name="Wang J."/>
            <person name="Chen M.H."/>
            <person name="Lv Y.Y."/>
            <person name="Qiu L.H."/>
        </authorList>
    </citation>
    <scope>NUCLEOTIDE SEQUENCE [LARGE SCALE GENOMIC DNA]</scope>
    <source>
        <strain evidence="3 4">DHOF10</strain>
    </source>
</reference>
<dbReference type="PROSITE" id="PS51257">
    <property type="entry name" value="PROKAR_LIPOPROTEIN"/>
    <property type="match status" value="1"/>
</dbReference>